<dbReference type="GO" id="GO:0000976">
    <property type="term" value="F:transcription cis-regulatory region binding"/>
    <property type="evidence" value="ECO:0007669"/>
    <property type="project" value="TreeGrafter"/>
</dbReference>
<dbReference type="STRING" id="98403.A0A151GBD9"/>
<feature type="compositionally biased region" description="Low complexity" evidence="3">
    <location>
        <begin position="141"/>
        <end position="151"/>
    </location>
</feature>
<dbReference type="GO" id="GO:0008270">
    <property type="term" value="F:zinc ion binding"/>
    <property type="evidence" value="ECO:0007669"/>
    <property type="project" value="InterPro"/>
</dbReference>
<dbReference type="SMART" id="SM00066">
    <property type="entry name" value="GAL4"/>
    <property type="match status" value="1"/>
</dbReference>
<dbReference type="GO" id="GO:0000981">
    <property type="term" value="F:DNA-binding transcription factor activity, RNA polymerase II-specific"/>
    <property type="evidence" value="ECO:0007669"/>
    <property type="project" value="InterPro"/>
</dbReference>
<keyword evidence="6" id="KW-1185">Reference proteome</keyword>
<feature type="compositionally biased region" description="Acidic residues" evidence="3">
    <location>
        <begin position="125"/>
        <end position="134"/>
    </location>
</feature>
<dbReference type="InParanoid" id="A0A151GBD9"/>
<evidence type="ECO:0000259" key="4">
    <source>
        <dbReference type="PROSITE" id="PS50048"/>
    </source>
</evidence>
<dbReference type="GeneID" id="63718965"/>
<comment type="subcellular location">
    <subcellularLocation>
        <location evidence="1">Nucleus</location>
    </subcellularLocation>
</comment>
<evidence type="ECO:0000256" key="3">
    <source>
        <dbReference type="SAM" id="MobiDB-lite"/>
    </source>
</evidence>
<sequence length="582" mass="63262">MRVMPIIRSRTGCFTCRRRKKKCSEEKPICSGCRRNKLDCRWPAETSPTSQHLRTKPWSSADTKLSSDRSSSIAPPTSSESQPPPPPPPQVDHSHPDSSPVGSRHREAEPSPILYHSPTGAGPDLEADDEEASMDPDRPPSSSSSHSTASSLRTQQRQLPVHAVDGADRLTLVRQGAFPDDVVHPTIAAPMTLLPSHSPHSYDLLRYYLSRTANSMGNGSTDVNPFVAKLIPLAFSSPLVLQLILAQSAAHRQASKEPGPSNEIAQRYYTDSLGMFRSVVGEHVSGKDDNTLTLTVGSLILCLTEVARGDICGTIFDHLAASRSLLTTLLSRHRSDLSDDLAGFLVEYYMHTAASSMLSIDPRSNQSSLPSPNIEASARALVDGHYMGQLCGCWLELLILIPQVFHLGQRMTANAADQTNFPSADDIMTFGFLQSQILAFFPSPMAATHSQLAGLVFKQGALLYLWSILGTPHQAGANSSHRTLMEGAIAEVVAALSQIPATARVNTSLCWPLAVVGCCTADPAVRDVVKGRIQTMIDSIGLGNIRETLALLENVWRQPLEQVSPWTLHQAMQDHQIWISLA</sequence>
<proteinExistence type="predicted"/>
<feature type="compositionally biased region" description="Low complexity" evidence="3">
    <location>
        <begin position="68"/>
        <end position="81"/>
    </location>
</feature>
<dbReference type="AlphaFoldDB" id="A0A151GBD9"/>
<accession>A0A151GBD9</accession>
<name>A0A151GBD9_DRECN</name>
<dbReference type="RefSeq" id="XP_040653716.1">
    <property type="nucleotide sequence ID" value="XM_040803612.1"/>
</dbReference>
<gene>
    <name evidence="5" type="ORF">DCS_06322</name>
</gene>
<dbReference type="CDD" id="cd00067">
    <property type="entry name" value="GAL4"/>
    <property type="match status" value="1"/>
</dbReference>
<evidence type="ECO:0000256" key="2">
    <source>
        <dbReference type="ARBA" id="ARBA00023242"/>
    </source>
</evidence>
<protein>
    <recommendedName>
        <fullName evidence="4">Zn(2)-C6 fungal-type domain-containing protein</fullName>
    </recommendedName>
</protein>
<dbReference type="PANTHER" id="PTHR37534:SF43">
    <property type="entry name" value="FINGER DOMAIN PROTEIN, PUTATIVE (AFU_ORTHOLOGUE AFUA_1G01850)-RELATED"/>
    <property type="match status" value="1"/>
</dbReference>
<dbReference type="InterPro" id="IPR021858">
    <property type="entry name" value="Fun_TF"/>
</dbReference>
<evidence type="ECO:0000313" key="5">
    <source>
        <dbReference type="EMBL" id="KYK54364.1"/>
    </source>
</evidence>
<reference evidence="5 6" key="1">
    <citation type="journal article" date="2016" name="Sci. Rep.">
        <title>Insights into Adaptations to a Near-Obligate Nematode Endoparasitic Lifestyle from the Finished Genome of Drechmeria coniospora.</title>
        <authorList>
            <person name="Zhang L."/>
            <person name="Zhou Z."/>
            <person name="Guo Q."/>
            <person name="Fokkens L."/>
            <person name="Miskei M."/>
            <person name="Pocsi I."/>
            <person name="Zhang W."/>
            <person name="Chen M."/>
            <person name="Wang L."/>
            <person name="Sun Y."/>
            <person name="Donzelli B.G."/>
            <person name="Gibson D.M."/>
            <person name="Nelson D.R."/>
            <person name="Luo J.G."/>
            <person name="Rep M."/>
            <person name="Liu H."/>
            <person name="Yang S."/>
            <person name="Wang J."/>
            <person name="Krasnoff S.B."/>
            <person name="Xu Y."/>
            <person name="Molnar I."/>
            <person name="Lin M."/>
        </authorList>
    </citation>
    <scope>NUCLEOTIDE SEQUENCE [LARGE SCALE GENOMIC DNA]</scope>
    <source>
        <strain evidence="5 6">ARSEF 6962</strain>
    </source>
</reference>
<dbReference type="PANTHER" id="PTHR37534">
    <property type="entry name" value="TRANSCRIPTIONAL ACTIVATOR PROTEIN UGA3"/>
    <property type="match status" value="1"/>
</dbReference>
<dbReference type="InterPro" id="IPR001138">
    <property type="entry name" value="Zn2Cys6_DnaBD"/>
</dbReference>
<dbReference type="Proteomes" id="UP000076580">
    <property type="component" value="Chromosome 03"/>
</dbReference>
<dbReference type="Pfam" id="PF11951">
    <property type="entry name" value="Fungal_trans_2"/>
    <property type="match status" value="1"/>
</dbReference>
<dbReference type="PROSITE" id="PS00463">
    <property type="entry name" value="ZN2_CY6_FUNGAL_1"/>
    <property type="match status" value="1"/>
</dbReference>
<evidence type="ECO:0000313" key="6">
    <source>
        <dbReference type="Proteomes" id="UP000076580"/>
    </source>
</evidence>
<dbReference type="InterPro" id="IPR036864">
    <property type="entry name" value="Zn2-C6_fun-type_DNA-bd_sf"/>
</dbReference>
<dbReference type="Pfam" id="PF00172">
    <property type="entry name" value="Zn_clus"/>
    <property type="match status" value="1"/>
</dbReference>
<organism evidence="5 6">
    <name type="scientific">Drechmeria coniospora</name>
    <name type="common">Nematophagous fungus</name>
    <name type="synonym">Meria coniospora</name>
    <dbReference type="NCBI Taxonomy" id="98403"/>
    <lineage>
        <taxon>Eukaryota</taxon>
        <taxon>Fungi</taxon>
        <taxon>Dikarya</taxon>
        <taxon>Ascomycota</taxon>
        <taxon>Pezizomycotina</taxon>
        <taxon>Sordariomycetes</taxon>
        <taxon>Hypocreomycetidae</taxon>
        <taxon>Hypocreales</taxon>
        <taxon>Ophiocordycipitaceae</taxon>
        <taxon>Drechmeria</taxon>
    </lineage>
</organism>
<dbReference type="Gene3D" id="4.10.240.10">
    <property type="entry name" value="Zn(2)-C6 fungal-type DNA-binding domain"/>
    <property type="match status" value="1"/>
</dbReference>
<dbReference type="SUPFAM" id="SSF57701">
    <property type="entry name" value="Zn2/Cys6 DNA-binding domain"/>
    <property type="match status" value="1"/>
</dbReference>
<dbReference type="EMBL" id="LAYC01000003">
    <property type="protein sequence ID" value="KYK54364.1"/>
    <property type="molecule type" value="Genomic_DNA"/>
</dbReference>
<comment type="caution">
    <text evidence="5">The sequence shown here is derived from an EMBL/GenBank/DDBJ whole genome shotgun (WGS) entry which is preliminary data.</text>
</comment>
<keyword evidence="2" id="KW-0539">Nucleus</keyword>
<feature type="compositionally biased region" description="Polar residues" evidence="3">
    <location>
        <begin position="46"/>
        <end position="64"/>
    </location>
</feature>
<dbReference type="GO" id="GO:0045944">
    <property type="term" value="P:positive regulation of transcription by RNA polymerase II"/>
    <property type="evidence" value="ECO:0007669"/>
    <property type="project" value="TreeGrafter"/>
</dbReference>
<dbReference type="GO" id="GO:0005634">
    <property type="term" value="C:nucleus"/>
    <property type="evidence" value="ECO:0007669"/>
    <property type="project" value="UniProtKB-SubCell"/>
</dbReference>
<feature type="region of interest" description="Disordered" evidence="3">
    <location>
        <begin position="41"/>
        <end position="161"/>
    </location>
</feature>
<dbReference type="PROSITE" id="PS50048">
    <property type="entry name" value="ZN2_CY6_FUNGAL_2"/>
    <property type="match status" value="1"/>
</dbReference>
<feature type="domain" description="Zn(2)-C6 fungal-type" evidence="4">
    <location>
        <begin position="12"/>
        <end position="42"/>
    </location>
</feature>
<evidence type="ECO:0000256" key="1">
    <source>
        <dbReference type="ARBA" id="ARBA00004123"/>
    </source>
</evidence>